<dbReference type="Proteomes" id="UP001190926">
    <property type="component" value="Unassembled WGS sequence"/>
</dbReference>
<feature type="region of interest" description="Disordered" evidence="6">
    <location>
        <begin position="41"/>
        <end position="63"/>
    </location>
</feature>
<keyword evidence="4" id="KW-0472">Membrane</keyword>
<evidence type="ECO:0000256" key="6">
    <source>
        <dbReference type="SAM" id="MobiDB-lite"/>
    </source>
</evidence>
<evidence type="ECO:0000313" key="7">
    <source>
        <dbReference type="EMBL" id="KAH6831721.1"/>
    </source>
</evidence>
<evidence type="ECO:0000256" key="1">
    <source>
        <dbReference type="ARBA" id="ARBA00004606"/>
    </source>
</evidence>
<keyword evidence="2" id="KW-0328">Glycosyltransferase</keyword>
<organism evidence="7 8">
    <name type="scientific">Perilla frutescens var. hirtella</name>
    <name type="common">Perilla citriodora</name>
    <name type="synonym">Perilla setoyensis</name>
    <dbReference type="NCBI Taxonomy" id="608512"/>
    <lineage>
        <taxon>Eukaryota</taxon>
        <taxon>Viridiplantae</taxon>
        <taxon>Streptophyta</taxon>
        <taxon>Embryophyta</taxon>
        <taxon>Tracheophyta</taxon>
        <taxon>Spermatophyta</taxon>
        <taxon>Magnoliopsida</taxon>
        <taxon>eudicotyledons</taxon>
        <taxon>Gunneridae</taxon>
        <taxon>Pentapetalae</taxon>
        <taxon>asterids</taxon>
        <taxon>lamiids</taxon>
        <taxon>Lamiales</taxon>
        <taxon>Lamiaceae</taxon>
        <taxon>Nepetoideae</taxon>
        <taxon>Elsholtzieae</taxon>
        <taxon>Perilla</taxon>
    </lineage>
</organism>
<dbReference type="GO" id="GO:0016020">
    <property type="term" value="C:membrane"/>
    <property type="evidence" value="ECO:0007669"/>
    <property type="project" value="UniProtKB-SubCell"/>
</dbReference>
<dbReference type="InterPro" id="IPR044610">
    <property type="entry name" value="GLCAT14A/B/C"/>
</dbReference>
<dbReference type="Pfam" id="PF02485">
    <property type="entry name" value="Branch"/>
    <property type="match status" value="1"/>
</dbReference>
<keyword evidence="8" id="KW-1185">Reference proteome</keyword>
<keyword evidence="3" id="KW-0808">Transferase</keyword>
<proteinExistence type="predicted"/>
<protein>
    <submittedName>
        <fullName evidence="7">Uncharacterized protein</fullName>
    </submittedName>
</protein>
<dbReference type="EMBL" id="SDAM02000084">
    <property type="protein sequence ID" value="KAH6831721.1"/>
    <property type="molecule type" value="Genomic_DNA"/>
</dbReference>
<dbReference type="InterPro" id="IPR003406">
    <property type="entry name" value="Glyco_trans_14"/>
</dbReference>
<evidence type="ECO:0000256" key="3">
    <source>
        <dbReference type="ARBA" id="ARBA00022679"/>
    </source>
</evidence>
<evidence type="ECO:0000256" key="5">
    <source>
        <dbReference type="ARBA" id="ARBA00023180"/>
    </source>
</evidence>
<reference evidence="7 8" key="1">
    <citation type="journal article" date="2021" name="Nat. Commun.">
        <title>Incipient diploidization of the medicinal plant Perilla within 10,000 years.</title>
        <authorList>
            <person name="Zhang Y."/>
            <person name="Shen Q."/>
            <person name="Leng L."/>
            <person name="Zhang D."/>
            <person name="Chen S."/>
            <person name="Shi Y."/>
            <person name="Ning Z."/>
            <person name="Chen S."/>
        </authorList>
    </citation>
    <scope>NUCLEOTIDE SEQUENCE [LARGE SCALE GENOMIC DNA]</scope>
    <source>
        <strain evidence="8">cv. PC099</strain>
    </source>
</reference>
<evidence type="ECO:0000256" key="4">
    <source>
        <dbReference type="ARBA" id="ARBA00023136"/>
    </source>
</evidence>
<name>A0AAD4JDB0_PERFH</name>
<keyword evidence="5" id="KW-0325">Glycoprotein</keyword>
<dbReference type="PANTHER" id="PTHR45719:SF11">
    <property type="entry name" value="OS01G0121800 PROTEIN"/>
    <property type="match status" value="1"/>
</dbReference>
<dbReference type="AlphaFoldDB" id="A0AAD4JDB0"/>
<accession>A0AAD4JDB0</accession>
<dbReference type="PANTHER" id="PTHR45719">
    <property type="entry name" value="GLYCOSYLTRANSFERASE"/>
    <property type="match status" value="1"/>
</dbReference>
<comment type="caution">
    <text evidence="7">The sequence shown here is derived from an EMBL/GenBank/DDBJ whole genome shotgun (WGS) entry which is preliminary data.</text>
</comment>
<sequence>MSKCKVLWLIPAGGYSYKSWVVMSSAVALMVLVTWSQVSDTEKSPNTTSYAHLLQPRRSPSKGPNAPPILAYWILGSRGENRRILRLLKAIYHPRNHYLLQLDSAASYHQRLELSILTHSDTVFQEFGNVDVVGQSYAVNPMAASGLAALLHAAALLLRIRPDWDWFIPLSTSDYPLLPQDDILYAFTSLPRDVIFMGYNNATSFHKRQNVSQIAVDPNIYLKEKSSVFYAAETREKPDAFEIFGGSPWMVLTRGFLEHCVTGLDNLPRKLLMYFNNVVFPLESYFQTVLCNTPDFQKTILVNDDLRHSVHNIEAHLSYRDDPSIVHRAAVFATPFREDDPQLQEIDEKLLHRAPGRFVPGEWCNQTAPSSNATTSTSIWGDIDAVQPRIQGVELKKFFLRLVEENKMASNQCTTYVMHEIPKA</sequence>
<dbReference type="GO" id="GO:0015020">
    <property type="term" value="F:glucuronosyltransferase activity"/>
    <property type="evidence" value="ECO:0007669"/>
    <property type="project" value="InterPro"/>
</dbReference>
<gene>
    <name evidence="7" type="ORF">C2S53_008654</name>
</gene>
<comment type="subcellular location">
    <subcellularLocation>
        <location evidence="1">Membrane</location>
        <topology evidence="1">Single-pass type II membrane protein</topology>
    </subcellularLocation>
</comment>
<evidence type="ECO:0000256" key="2">
    <source>
        <dbReference type="ARBA" id="ARBA00022676"/>
    </source>
</evidence>
<evidence type="ECO:0000313" key="8">
    <source>
        <dbReference type="Proteomes" id="UP001190926"/>
    </source>
</evidence>
<feature type="compositionally biased region" description="Polar residues" evidence="6">
    <location>
        <begin position="41"/>
        <end position="50"/>
    </location>
</feature>